<sequence>MAGEESEWDPPDIAAKVGRKATWVATREVVLVPNGMRTFVFCSTMVRFRSKLGGNAGENSPQLSWGEFFYFSPAVSATKVSAA</sequence>
<dbReference type="AlphaFoldDB" id="A0A1W2CX32"/>
<evidence type="ECO:0000313" key="1">
    <source>
        <dbReference type="EMBL" id="SMC89238.1"/>
    </source>
</evidence>
<dbReference type="RefSeq" id="WP_084576404.1">
    <property type="nucleotide sequence ID" value="NZ_CP155572.1"/>
</dbReference>
<gene>
    <name evidence="1" type="ORF">SAMN04488500_1122</name>
</gene>
<proteinExistence type="predicted"/>
<reference evidence="1 2" key="1">
    <citation type="submission" date="2017-04" db="EMBL/GenBank/DDBJ databases">
        <authorList>
            <person name="Afonso C.L."/>
            <person name="Miller P.J."/>
            <person name="Scott M.A."/>
            <person name="Spackman E."/>
            <person name="Goraichik I."/>
            <person name="Dimitrov K.M."/>
            <person name="Suarez D.L."/>
            <person name="Swayne D.E."/>
        </authorList>
    </citation>
    <scope>NUCLEOTIDE SEQUENCE [LARGE SCALE GENOMIC DNA]</scope>
    <source>
        <strain evidence="1 2">DSM 5090</strain>
    </source>
</reference>
<dbReference type="STRING" id="112901.SAMN04488500_1122"/>
<dbReference type="EMBL" id="FWXI01000012">
    <property type="protein sequence ID" value="SMC89238.1"/>
    <property type="molecule type" value="Genomic_DNA"/>
</dbReference>
<dbReference type="Proteomes" id="UP000192738">
    <property type="component" value="Unassembled WGS sequence"/>
</dbReference>
<keyword evidence="2" id="KW-1185">Reference proteome</keyword>
<evidence type="ECO:0000313" key="2">
    <source>
        <dbReference type="Proteomes" id="UP000192738"/>
    </source>
</evidence>
<protein>
    <submittedName>
        <fullName evidence="1">Uncharacterized protein</fullName>
    </submittedName>
</protein>
<name>A0A1W2CX32_9FIRM</name>
<organism evidence="1 2">
    <name type="scientific">Sporomusa malonica</name>
    <dbReference type="NCBI Taxonomy" id="112901"/>
    <lineage>
        <taxon>Bacteria</taxon>
        <taxon>Bacillati</taxon>
        <taxon>Bacillota</taxon>
        <taxon>Negativicutes</taxon>
        <taxon>Selenomonadales</taxon>
        <taxon>Sporomusaceae</taxon>
        <taxon>Sporomusa</taxon>
    </lineage>
</organism>
<accession>A0A1W2CX32</accession>